<reference evidence="3" key="3">
    <citation type="journal article" date="2022" name="Res Sq">
        <title>Evolution of multicellular longitudinally dividing oral cavity symbionts (Neisseriaceae).</title>
        <authorList>
            <person name="Nyongesa S."/>
            <person name="Weber P."/>
            <person name="Bernet E."/>
            <person name="Pullido F."/>
            <person name="Nieckarz M."/>
            <person name="Delaby M."/>
            <person name="Nieves C."/>
            <person name="Viehboeck T."/>
            <person name="Krause N."/>
            <person name="Rivera-Millot A."/>
            <person name="Nakamura A."/>
            <person name="Vischer N."/>
            <person name="VanNieuwenhze M."/>
            <person name="Brun Y."/>
            <person name="Cava F."/>
            <person name="Bulgheresi S."/>
            <person name="Veyrier F."/>
        </authorList>
    </citation>
    <scope>NUCLEOTIDE SEQUENCE</scope>
    <source>
        <strain evidence="3">1258/02</strain>
    </source>
</reference>
<protein>
    <submittedName>
        <fullName evidence="2">Zona occludens toxin (Predicted ATPase)</fullName>
    </submittedName>
</protein>
<dbReference type="EMBL" id="CP091507">
    <property type="protein sequence ID" value="UOO79485.1"/>
    <property type="molecule type" value="Genomic_DNA"/>
</dbReference>
<evidence type="ECO:0000313" key="4">
    <source>
        <dbReference type="Proteomes" id="UP000294721"/>
    </source>
</evidence>
<accession>A0AAE9KH09</accession>
<dbReference type="SUPFAM" id="SSF52540">
    <property type="entry name" value="P-loop containing nucleoside triphosphate hydrolases"/>
    <property type="match status" value="1"/>
</dbReference>
<feature type="domain" description="Zona occludens toxin N-terminal" evidence="1">
    <location>
        <begin position="1"/>
        <end position="190"/>
    </location>
</feature>
<evidence type="ECO:0000313" key="3">
    <source>
        <dbReference type="EMBL" id="UOO79485.1"/>
    </source>
</evidence>
<dbReference type="InterPro" id="IPR027417">
    <property type="entry name" value="P-loop_NTPase"/>
</dbReference>
<evidence type="ECO:0000313" key="2">
    <source>
        <dbReference type="EMBL" id="TCP09325.1"/>
    </source>
</evidence>
<proteinExistence type="predicted"/>
<keyword evidence="4" id="KW-1185">Reference proteome</keyword>
<evidence type="ECO:0000259" key="1">
    <source>
        <dbReference type="Pfam" id="PF05707"/>
    </source>
</evidence>
<sequence>MIYLFTGNMGTGKTSRVVAMILDNEDNLFKMTLEDGTEVDRPLYFCHVDGLNAKKFKAHELTEEQIQAAPLRDVIPQGAVLIVDEAHYTYPVRAAARGVPPYIQELTELRHHGHTVILMTQHPSQLDIFVRNLVSKHTHIERKAIGLKQYSWYKCVTSLDNPAAVSGVESSGFKPPKKAFPYYKSSNQHKGMRQKIPKAVWALVLILGFIGWKGYGVYSSYQRGVNPEVVQTQEQSQQAESIPEMQVSNRAPSASMGGDLTATLFVPTLAEKPESKPLYNSVRQVKTYERIAACVGGGQSGCTCYSDQATPLAEVTEAMCREYVKNGIPFNPYKDDSQAFQAAYSQPADTHATSGRQVAVMGGKSPQSLMYDNYAKGGLN</sequence>
<organism evidence="3 5">
    <name type="scientific">Uruburuella suis</name>
    <dbReference type="NCBI Taxonomy" id="252130"/>
    <lineage>
        <taxon>Bacteria</taxon>
        <taxon>Pseudomonadati</taxon>
        <taxon>Pseudomonadota</taxon>
        <taxon>Betaproteobacteria</taxon>
        <taxon>Neisseriales</taxon>
        <taxon>Neisseriaceae</taxon>
        <taxon>Uruburuella</taxon>
    </lineage>
</organism>
<evidence type="ECO:0000313" key="5">
    <source>
        <dbReference type="Proteomes" id="UP000829756"/>
    </source>
</evidence>
<dbReference type="Gene3D" id="3.40.50.300">
    <property type="entry name" value="P-loop containing nucleotide triphosphate hydrolases"/>
    <property type="match status" value="1"/>
</dbReference>
<name>A0AAE9KH09_9NEIS</name>
<dbReference type="Pfam" id="PF05707">
    <property type="entry name" value="Zot"/>
    <property type="match status" value="1"/>
</dbReference>
<reference evidence="3" key="2">
    <citation type="submission" date="2021-12" db="EMBL/GenBank/DDBJ databases">
        <authorList>
            <person name="Veyrier F.J."/>
        </authorList>
    </citation>
    <scope>NUCLEOTIDE SEQUENCE</scope>
    <source>
        <strain evidence="3">1258/02</strain>
    </source>
</reference>
<gene>
    <name evidence="2" type="ORF">EV680_10366</name>
    <name evidence="3" type="ORF">LVJ78_00150</name>
</gene>
<dbReference type="InterPro" id="IPR008900">
    <property type="entry name" value="Zot_N"/>
</dbReference>
<dbReference type="AlphaFoldDB" id="A0AAE9KH09"/>
<dbReference type="Proteomes" id="UP000829756">
    <property type="component" value="Chromosome"/>
</dbReference>
<dbReference type="Proteomes" id="UP000294721">
    <property type="component" value="Unassembled WGS sequence"/>
</dbReference>
<dbReference type="EMBL" id="SLXE01000003">
    <property type="protein sequence ID" value="TCP09325.1"/>
    <property type="molecule type" value="Genomic_DNA"/>
</dbReference>
<reference evidence="2 4" key="1">
    <citation type="submission" date="2019-03" db="EMBL/GenBank/DDBJ databases">
        <title>Genomic Encyclopedia of Type Strains, Phase IV (KMG-IV): sequencing the most valuable type-strain genomes for metagenomic binning, comparative biology and taxonomic classification.</title>
        <authorList>
            <person name="Goeker M."/>
        </authorList>
    </citation>
    <scope>NUCLEOTIDE SEQUENCE [LARGE SCALE GENOMIC DNA]</scope>
    <source>
        <strain evidence="2 4">DSM 17474</strain>
    </source>
</reference>
<dbReference type="KEGG" id="usu:LVJ78_00150"/>
<dbReference type="RefSeq" id="WP_132952670.1">
    <property type="nucleotide sequence ID" value="NZ_CP091507.1"/>
</dbReference>